<name>A0AAV7R0V5_PLEWA</name>
<evidence type="ECO:0000313" key="1">
    <source>
        <dbReference type="EMBL" id="KAJ1144328.1"/>
    </source>
</evidence>
<organism evidence="1 2">
    <name type="scientific">Pleurodeles waltl</name>
    <name type="common">Iberian ribbed newt</name>
    <dbReference type="NCBI Taxonomy" id="8319"/>
    <lineage>
        <taxon>Eukaryota</taxon>
        <taxon>Metazoa</taxon>
        <taxon>Chordata</taxon>
        <taxon>Craniata</taxon>
        <taxon>Vertebrata</taxon>
        <taxon>Euteleostomi</taxon>
        <taxon>Amphibia</taxon>
        <taxon>Batrachia</taxon>
        <taxon>Caudata</taxon>
        <taxon>Salamandroidea</taxon>
        <taxon>Salamandridae</taxon>
        <taxon>Pleurodelinae</taxon>
        <taxon>Pleurodeles</taxon>
    </lineage>
</organism>
<dbReference type="AlphaFoldDB" id="A0AAV7R0V5"/>
<dbReference type="EMBL" id="JANPWB010000010">
    <property type="protein sequence ID" value="KAJ1144328.1"/>
    <property type="molecule type" value="Genomic_DNA"/>
</dbReference>
<sequence>MKSHSGYATLLPGPLGGMEDLNPQSKAVCNRHWIGYDKLKCSCYTRSRYPAVNMVRDVTGCLRSSCRSRTHINHGITKPCLIASCISPSSMGPRMTAYLKSD</sequence>
<reference evidence="1" key="1">
    <citation type="journal article" date="2022" name="bioRxiv">
        <title>Sequencing and chromosome-scale assembly of the giantPleurodeles waltlgenome.</title>
        <authorList>
            <person name="Brown T."/>
            <person name="Elewa A."/>
            <person name="Iarovenko S."/>
            <person name="Subramanian E."/>
            <person name="Araus A.J."/>
            <person name="Petzold A."/>
            <person name="Susuki M."/>
            <person name="Suzuki K.-i.T."/>
            <person name="Hayashi T."/>
            <person name="Toyoda A."/>
            <person name="Oliveira C."/>
            <person name="Osipova E."/>
            <person name="Leigh N.D."/>
            <person name="Simon A."/>
            <person name="Yun M.H."/>
        </authorList>
    </citation>
    <scope>NUCLEOTIDE SEQUENCE</scope>
    <source>
        <strain evidence="1">20211129_DDA</strain>
        <tissue evidence="1">Liver</tissue>
    </source>
</reference>
<dbReference type="Proteomes" id="UP001066276">
    <property type="component" value="Chromosome 6"/>
</dbReference>
<comment type="caution">
    <text evidence="1">The sequence shown here is derived from an EMBL/GenBank/DDBJ whole genome shotgun (WGS) entry which is preliminary data.</text>
</comment>
<gene>
    <name evidence="1" type="ORF">NDU88_010628</name>
</gene>
<keyword evidence="2" id="KW-1185">Reference proteome</keyword>
<protein>
    <submittedName>
        <fullName evidence="1">Uncharacterized protein</fullName>
    </submittedName>
</protein>
<accession>A0AAV7R0V5</accession>
<evidence type="ECO:0000313" key="2">
    <source>
        <dbReference type="Proteomes" id="UP001066276"/>
    </source>
</evidence>
<proteinExistence type="predicted"/>